<keyword evidence="2" id="KW-1185">Reference proteome</keyword>
<dbReference type="AlphaFoldDB" id="A0AAV4X7E4"/>
<name>A0AAV4X7E4_9ARAC</name>
<protein>
    <submittedName>
        <fullName evidence="1">Uncharacterized protein</fullName>
    </submittedName>
</protein>
<dbReference type="Proteomes" id="UP001054837">
    <property type="component" value="Unassembled WGS sequence"/>
</dbReference>
<sequence length="160" mass="17403">MIYADHPLSDIRNISARNTHVPFTSRLARSGLSSISVRGAEESGLNYQSLLIIASLHGSLGLIILSVPAEEAFVWVVDLKFPVLLSNTVPVIFYPSPLQTFSHRLSSPVAQKNATHKSAIPSPIRQLPPRIISAQHIIIITIIMMAFNSASTNQRAGRVG</sequence>
<evidence type="ECO:0000313" key="1">
    <source>
        <dbReference type="EMBL" id="GIY90489.1"/>
    </source>
</evidence>
<evidence type="ECO:0000313" key="2">
    <source>
        <dbReference type="Proteomes" id="UP001054837"/>
    </source>
</evidence>
<gene>
    <name evidence="1" type="ORF">CDAR_195061</name>
</gene>
<comment type="caution">
    <text evidence="1">The sequence shown here is derived from an EMBL/GenBank/DDBJ whole genome shotgun (WGS) entry which is preliminary data.</text>
</comment>
<dbReference type="EMBL" id="BPLQ01015713">
    <property type="protein sequence ID" value="GIY90489.1"/>
    <property type="molecule type" value="Genomic_DNA"/>
</dbReference>
<proteinExistence type="predicted"/>
<organism evidence="1 2">
    <name type="scientific">Caerostris darwini</name>
    <dbReference type="NCBI Taxonomy" id="1538125"/>
    <lineage>
        <taxon>Eukaryota</taxon>
        <taxon>Metazoa</taxon>
        <taxon>Ecdysozoa</taxon>
        <taxon>Arthropoda</taxon>
        <taxon>Chelicerata</taxon>
        <taxon>Arachnida</taxon>
        <taxon>Araneae</taxon>
        <taxon>Araneomorphae</taxon>
        <taxon>Entelegynae</taxon>
        <taxon>Araneoidea</taxon>
        <taxon>Araneidae</taxon>
        <taxon>Caerostris</taxon>
    </lineage>
</organism>
<accession>A0AAV4X7E4</accession>
<reference evidence="1 2" key="1">
    <citation type="submission" date="2021-06" db="EMBL/GenBank/DDBJ databases">
        <title>Caerostris darwini draft genome.</title>
        <authorList>
            <person name="Kono N."/>
            <person name="Arakawa K."/>
        </authorList>
    </citation>
    <scope>NUCLEOTIDE SEQUENCE [LARGE SCALE GENOMIC DNA]</scope>
</reference>